<protein>
    <submittedName>
        <fullName evidence="3">Extensin family protein</fullName>
    </submittedName>
</protein>
<dbReference type="RefSeq" id="WP_315877552.1">
    <property type="nucleotide sequence ID" value="NZ_JAWCTQ010000009.1"/>
</dbReference>
<name>A0ABU3QJ18_9ACTN</name>
<evidence type="ECO:0000259" key="2">
    <source>
        <dbReference type="Pfam" id="PF06904"/>
    </source>
</evidence>
<evidence type="ECO:0000256" key="1">
    <source>
        <dbReference type="SAM" id="SignalP"/>
    </source>
</evidence>
<dbReference type="EMBL" id="JAWCTQ010000009">
    <property type="protein sequence ID" value="MDT9682468.1"/>
    <property type="molecule type" value="Genomic_DNA"/>
</dbReference>
<feature type="chain" id="PRO_5046983481" evidence="1">
    <location>
        <begin position="21"/>
        <end position="194"/>
    </location>
</feature>
<feature type="signal peptide" evidence="1">
    <location>
        <begin position="1"/>
        <end position="20"/>
    </location>
</feature>
<keyword evidence="4" id="KW-1185">Reference proteome</keyword>
<dbReference type="InterPro" id="IPR009683">
    <property type="entry name" value="Extensin-like_C"/>
</dbReference>
<proteinExistence type="predicted"/>
<comment type="caution">
    <text evidence="3">The sequence shown here is derived from an EMBL/GenBank/DDBJ whole genome shotgun (WGS) entry which is preliminary data.</text>
</comment>
<sequence length="194" mass="19968">MNRTTLVASVALASSLVAGAAVPAASAPAAAPVAAPAAKAPTAQATAKRIAANKGIVLLDFHVSGKRDPRSTARANIKDTAAGKRAHTSTFAHPRGARVALNGKMLQAMLKLNTSKKFTFRVTSIAGGRHSAGSAHYKGRAFDVDLVNGSRVSTKGPGLVKARKLMSSCKAYGAKVVLGPGSDRAHSNHVHCQW</sequence>
<organism evidence="3 4">
    <name type="scientific">Streptomyces tamarix</name>
    <dbReference type="NCBI Taxonomy" id="3078565"/>
    <lineage>
        <taxon>Bacteria</taxon>
        <taxon>Bacillati</taxon>
        <taxon>Actinomycetota</taxon>
        <taxon>Actinomycetes</taxon>
        <taxon>Kitasatosporales</taxon>
        <taxon>Streptomycetaceae</taxon>
        <taxon>Streptomyces</taxon>
    </lineage>
</organism>
<dbReference type="Pfam" id="PF06904">
    <property type="entry name" value="Extensin-like_C"/>
    <property type="match status" value="1"/>
</dbReference>
<evidence type="ECO:0000313" key="3">
    <source>
        <dbReference type="EMBL" id="MDT9682468.1"/>
    </source>
</evidence>
<dbReference type="Proteomes" id="UP001250181">
    <property type="component" value="Unassembled WGS sequence"/>
</dbReference>
<evidence type="ECO:0000313" key="4">
    <source>
        <dbReference type="Proteomes" id="UP001250181"/>
    </source>
</evidence>
<accession>A0ABU3QJ18</accession>
<gene>
    <name evidence="3" type="ORF">RND61_10360</name>
</gene>
<feature type="domain" description="Extensin-like C-terminal" evidence="2">
    <location>
        <begin position="109"/>
        <end position="192"/>
    </location>
</feature>
<keyword evidence="1" id="KW-0732">Signal</keyword>
<reference evidence="3 4" key="1">
    <citation type="submission" date="2023-09" db="EMBL/GenBank/DDBJ databases">
        <title>Streptomyces sp. nov.: A antagonism against Alternaria gaisen Producing Streptochlin, Isolated from Tamarix root soil.</title>
        <authorList>
            <person name="Chen Y."/>
        </authorList>
    </citation>
    <scope>NUCLEOTIDE SEQUENCE [LARGE SCALE GENOMIC DNA]</scope>
    <source>
        <strain evidence="3 4">TRM76323</strain>
    </source>
</reference>